<evidence type="ECO:0000256" key="1">
    <source>
        <dbReference type="SAM" id="Coils"/>
    </source>
</evidence>
<name>A0A699QH33_TANCI</name>
<reference evidence="3" key="1">
    <citation type="journal article" date="2019" name="Sci. Rep.">
        <title>Draft genome of Tanacetum cinerariifolium, the natural source of mosquito coil.</title>
        <authorList>
            <person name="Yamashiro T."/>
            <person name="Shiraishi A."/>
            <person name="Satake H."/>
            <person name="Nakayama K."/>
        </authorList>
    </citation>
    <scope>NUCLEOTIDE SEQUENCE</scope>
</reference>
<dbReference type="EMBL" id="BKCJ011007052">
    <property type="protein sequence ID" value="GFC65529.1"/>
    <property type="molecule type" value="Genomic_DNA"/>
</dbReference>
<evidence type="ECO:0000256" key="2">
    <source>
        <dbReference type="SAM" id="MobiDB-lite"/>
    </source>
</evidence>
<evidence type="ECO:0000313" key="3">
    <source>
        <dbReference type="EMBL" id="GFC65529.1"/>
    </source>
</evidence>
<accession>A0A699QH33</accession>
<feature type="non-terminal residue" evidence="3">
    <location>
        <position position="1"/>
    </location>
</feature>
<organism evidence="3">
    <name type="scientific">Tanacetum cinerariifolium</name>
    <name type="common">Dalmatian daisy</name>
    <name type="synonym">Chrysanthemum cinerariifolium</name>
    <dbReference type="NCBI Taxonomy" id="118510"/>
    <lineage>
        <taxon>Eukaryota</taxon>
        <taxon>Viridiplantae</taxon>
        <taxon>Streptophyta</taxon>
        <taxon>Embryophyta</taxon>
        <taxon>Tracheophyta</taxon>
        <taxon>Spermatophyta</taxon>
        <taxon>Magnoliopsida</taxon>
        <taxon>eudicotyledons</taxon>
        <taxon>Gunneridae</taxon>
        <taxon>Pentapetalae</taxon>
        <taxon>asterids</taxon>
        <taxon>campanulids</taxon>
        <taxon>Asterales</taxon>
        <taxon>Asteraceae</taxon>
        <taxon>Asteroideae</taxon>
        <taxon>Anthemideae</taxon>
        <taxon>Anthemidinae</taxon>
        <taxon>Tanacetum</taxon>
    </lineage>
</organism>
<keyword evidence="1" id="KW-0175">Coiled coil</keyword>
<feature type="coiled-coil region" evidence="1">
    <location>
        <begin position="112"/>
        <end position="181"/>
    </location>
</feature>
<sequence length="253" mass="28335">RKIDFDKKESARAKEGNDKQRYSSFKIKEIEKKEEDSKALITVDRLVDWTNHDSESDGVIAPKEFGLIAGCNSEDAIKEGAAKLYNLITGANSSEANTTGAAGEFALIGVTSEAYKNSLKTLEKQKRILQQNQLTHEDKIRVLSIEVENTSNLIKHSERTNVDVENAKKDLQIKLDNHLARTEKWRNSSKNLFNLIDSSLSVRTKVGLGFTNCIGENKLGWNDSTFSVFTTNSEDVEGRPIFNRFANTDSMKA</sequence>
<feature type="non-terminal residue" evidence="3">
    <location>
        <position position="253"/>
    </location>
</feature>
<feature type="region of interest" description="Disordered" evidence="2">
    <location>
        <begin position="1"/>
        <end position="20"/>
    </location>
</feature>
<proteinExistence type="predicted"/>
<comment type="caution">
    <text evidence="3">The sequence shown here is derived from an EMBL/GenBank/DDBJ whole genome shotgun (WGS) entry which is preliminary data.</text>
</comment>
<gene>
    <name evidence="3" type="ORF">Tci_837499</name>
</gene>
<dbReference type="AlphaFoldDB" id="A0A699QH33"/>
<protein>
    <submittedName>
        <fullName evidence="3">Uncharacterized protein</fullName>
    </submittedName>
</protein>